<keyword evidence="2" id="KW-1185">Reference proteome</keyword>
<evidence type="ECO:0000313" key="2">
    <source>
        <dbReference type="Proteomes" id="UP000467193"/>
    </source>
</evidence>
<accession>A0A7I7QLD7</accession>
<gene>
    <name evidence="1" type="ORF">MSEDJ_11910</name>
</gene>
<evidence type="ECO:0000313" key="1">
    <source>
        <dbReference type="EMBL" id="BBY27095.1"/>
    </source>
</evidence>
<organism evidence="1 2">
    <name type="scientific">Mycolicibacterium sediminis</name>
    <dbReference type="NCBI Taxonomy" id="1286180"/>
    <lineage>
        <taxon>Bacteria</taxon>
        <taxon>Bacillati</taxon>
        <taxon>Actinomycetota</taxon>
        <taxon>Actinomycetes</taxon>
        <taxon>Mycobacteriales</taxon>
        <taxon>Mycobacteriaceae</taxon>
        <taxon>Mycolicibacterium</taxon>
    </lineage>
</organism>
<dbReference type="EMBL" id="AP022588">
    <property type="protein sequence ID" value="BBY27095.1"/>
    <property type="molecule type" value="Genomic_DNA"/>
</dbReference>
<protein>
    <submittedName>
        <fullName evidence="1">Uncharacterized protein</fullName>
    </submittedName>
</protein>
<dbReference type="KEGG" id="msei:MSEDJ_11910"/>
<proteinExistence type="predicted"/>
<name>A0A7I7QLD7_9MYCO</name>
<reference evidence="1 2" key="1">
    <citation type="journal article" date="2019" name="Emerg. Microbes Infect.">
        <title>Comprehensive subspecies identification of 175 nontuberculous mycobacteria species based on 7547 genomic profiles.</title>
        <authorList>
            <person name="Matsumoto Y."/>
            <person name="Kinjo T."/>
            <person name="Motooka D."/>
            <person name="Nabeya D."/>
            <person name="Jung N."/>
            <person name="Uechi K."/>
            <person name="Horii T."/>
            <person name="Iida T."/>
            <person name="Fujita J."/>
            <person name="Nakamura S."/>
        </authorList>
    </citation>
    <scope>NUCLEOTIDE SEQUENCE [LARGE SCALE GENOMIC DNA]</scope>
    <source>
        <strain evidence="1 2">JCM 17899</strain>
    </source>
</reference>
<dbReference type="Proteomes" id="UP000467193">
    <property type="component" value="Chromosome"/>
</dbReference>
<dbReference type="Gene3D" id="1.10.8.1060">
    <property type="entry name" value="Corynebacterium glutamicum thioredoxin-dependent arsenate reductase, N-terminal domain"/>
    <property type="match status" value="1"/>
</dbReference>
<sequence length="66" mass="7345">MADLSEQTALAQVEERLVSIYAALPRSTVEDAVHDARAAFDGRPIRDFVPLLVERRARALLSTPRL</sequence>
<dbReference type="NCBIfam" id="NF046112">
    <property type="entry name" value="MSMEG_6209_Nter"/>
    <property type="match status" value="1"/>
</dbReference>
<dbReference type="RefSeq" id="WP_163796026.1">
    <property type="nucleotide sequence ID" value="NZ_AP022588.1"/>
</dbReference>
<dbReference type="AlphaFoldDB" id="A0A7I7QLD7"/>